<feature type="region of interest" description="Disordered" evidence="1">
    <location>
        <begin position="30"/>
        <end position="70"/>
    </location>
</feature>
<feature type="compositionally biased region" description="Basic and acidic residues" evidence="1">
    <location>
        <begin position="336"/>
        <end position="347"/>
    </location>
</feature>
<feature type="region of interest" description="Disordered" evidence="1">
    <location>
        <begin position="84"/>
        <end position="113"/>
    </location>
</feature>
<feature type="chain" id="PRO_5046153892" description="Squalene cyclase C-terminal domain-containing protein" evidence="2">
    <location>
        <begin position="22"/>
        <end position="464"/>
    </location>
</feature>
<sequence length="464" mass="48672">MKLRILPLAASLMWAAQFLCAEPAPVAEVTKEAPPAQPATPAEKPAEAAKRAEETTKPADLPPPKPLGDPVKNGLAWLAKVQNSDGGWGQGGGWRTNLQTDGGGGGRVEGANVPDPSDLGNTAIALQAFLRAGIKLDTGEHSQAAAKAAAFVLTQLEADNDDSLFVTKVRDTQLQSKIGRYVDTFLAAQILSDLKGRFPNTTDEERRSKLLDKVVAKIQKHQAEDGAFAGNSGWAATLSQGICSRALNTAFAAGAKVDLAALEKDHLQNATGLDRATGAVAASGVGVGAGSGVGDAGVEIYRYASKLGGMTSFYQNNTGRRVELEKTAQAPASTPEQKEQAKDEISKIDKADADQKVLLKQVAERAGEKGFVAGFGNNGGEEFISYMNIGEALRSKGGDEWTKWDKSMTTTLQGAQNADGSWAGLHCITGRTFCTASALMVLMTDRAPAPVVVKNEAENTPAAK</sequence>
<dbReference type="Proteomes" id="UP001320876">
    <property type="component" value="Unassembled WGS sequence"/>
</dbReference>
<keyword evidence="4" id="KW-1185">Reference proteome</keyword>
<dbReference type="RefSeq" id="WP_264485054.1">
    <property type="nucleotide sequence ID" value="NZ_JAPDDT010000001.1"/>
</dbReference>
<organism evidence="3 4">
    <name type="scientific">Luteolibacter arcticus</name>
    <dbReference type="NCBI Taxonomy" id="1581411"/>
    <lineage>
        <taxon>Bacteria</taxon>
        <taxon>Pseudomonadati</taxon>
        <taxon>Verrucomicrobiota</taxon>
        <taxon>Verrucomicrobiia</taxon>
        <taxon>Verrucomicrobiales</taxon>
        <taxon>Verrucomicrobiaceae</taxon>
        <taxon>Luteolibacter</taxon>
    </lineage>
</organism>
<protein>
    <recommendedName>
        <fullName evidence="5">Squalene cyclase C-terminal domain-containing protein</fullName>
    </recommendedName>
</protein>
<dbReference type="Gene3D" id="1.50.10.20">
    <property type="match status" value="1"/>
</dbReference>
<dbReference type="SUPFAM" id="SSF48239">
    <property type="entry name" value="Terpenoid cyclases/Protein prenyltransferases"/>
    <property type="match status" value="1"/>
</dbReference>
<feature type="compositionally biased region" description="Basic and acidic residues" evidence="1">
    <location>
        <begin position="44"/>
        <end position="57"/>
    </location>
</feature>
<accession>A0ABT3GCC0</accession>
<evidence type="ECO:0008006" key="5">
    <source>
        <dbReference type="Google" id="ProtNLM"/>
    </source>
</evidence>
<evidence type="ECO:0000313" key="3">
    <source>
        <dbReference type="EMBL" id="MCW1920945.1"/>
    </source>
</evidence>
<keyword evidence="2" id="KW-0732">Signal</keyword>
<evidence type="ECO:0000256" key="2">
    <source>
        <dbReference type="SAM" id="SignalP"/>
    </source>
</evidence>
<gene>
    <name evidence="3" type="ORF">OKA05_00165</name>
</gene>
<reference evidence="3 4" key="1">
    <citation type="submission" date="2022-10" db="EMBL/GenBank/DDBJ databases">
        <title>Luteolibacter arcticus strain CCTCC AB 2014275, whole genome shotgun sequencing project.</title>
        <authorList>
            <person name="Zhao G."/>
            <person name="Shen L."/>
        </authorList>
    </citation>
    <scope>NUCLEOTIDE SEQUENCE [LARGE SCALE GENOMIC DNA]</scope>
    <source>
        <strain evidence="3 4">CCTCC AB 2014275</strain>
    </source>
</reference>
<dbReference type="InterPro" id="IPR008930">
    <property type="entry name" value="Terpenoid_cyclase/PrenylTrfase"/>
</dbReference>
<comment type="caution">
    <text evidence="3">The sequence shown here is derived from an EMBL/GenBank/DDBJ whole genome shotgun (WGS) entry which is preliminary data.</text>
</comment>
<dbReference type="EMBL" id="JAPDDT010000001">
    <property type="protein sequence ID" value="MCW1920945.1"/>
    <property type="molecule type" value="Genomic_DNA"/>
</dbReference>
<evidence type="ECO:0000313" key="4">
    <source>
        <dbReference type="Proteomes" id="UP001320876"/>
    </source>
</evidence>
<evidence type="ECO:0000256" key="1">
    <source>
        <dbReference type="SAM" id="MobiDB-lite"/>
    </source>
</evidence>
<feature type="region of interest" description="Disordered" evidence="1">
    <location>
        <begin position="325"/>
        <end position="347"/>
    </location>
</feature>
<proteinExistence type="predicted"/>
<feature type="signal peptide" evidence="2">
    <location>
        <begin position="1"/>
        <end position="21"/>
    </location>
</feature>
<name>A0ABT3GCC0_9BACT</name>